<keyword evidence="2" id="KW-0255">Endonuclease</keyword>
<proteinExistence type="predicted"/>
<accession>A0A137YX72</accession>
<dbReference type="Proteomes" id="UP000070409">
    <property type="component" value="Unassembled WGS sequence"/>
</dbReference>
<dbReference type="GO" id="GO:0004519">
    <property type="term" value="F:endonuclease activity"/>
    <property type="evidence" value="ECO:0007669"/>
    <property type="project" value="UniProtKB-KW"/>
</dbReference>
<keyword evidence="3" id="KW-1185">Reference proteome</keyword>
<dbReference type="InterPro" id="IPR018310">
    <property type="entry name" value="Put_endonuclease_Z1-dom"/>
</dbReference>
<dbReference type="RefSeq" id="WP_068746773.1">
    <property type="nucleotide sequence ID" value="NZ_LSRE01000048.1"/>
</dbReference>
<keyword evidence="2" id="KW-0540">Nuclease</keyword>
<name>A0A137YX72_9ACTN</name>
<evidence type="ECO:0000313" key="3">
    <source>
        <dbReference type="Proteomes" id="UP000070409"/>
    </source>
</evidence>
<organism evidence="2 3">
    <name type="scientific">Tsukamurella pseudospumae</name>
    <dbReference type="NCBI Taxonomy" id="239498"/>
    <lineage>
        <taxon>Bacteria</taxon>
        <taxon>Bacillati</taxon>
        <taxon>Actinomycetota</taxon>
        <taxon>Actinomycetes</taxon>
        <taxon>Mycobacteriales</taxon>
        <taxon>Tsukamurellaceae</taxon>
        <taxon>Tsukamurella</taxon>
    </lineage>
</organism>
<protein>
    <submittedName>
        <fullName evidence="2">Endonuclease</fullName>
    </submittedName>
</protein>
<reference evidence="2 3" key="1">
    <citation type="submission" date="2016-02" db="EMBL/GenBank/DDBJ databases">
        <authorList>
            <person name="Teng J.L."/>
            <person name="Tang Y."/>
            <person name="Huang Y."/>
            <person name="Guo F."/>
            <person name="Wei W."/>
            <person name="Chen J.H."/>
            <person name="Wong S.Y."/>
            <person name="Lau S.K."/>
            <person name="Woo P.C."/>
        </authorList>
    </citation>
    <scope>NUCLEOTIDE SEQUENCE [LARGE SCALE GENOMIC DNA]</scope>
    <source>
        <strain evidence="2 3">JCM 13375</strain>
    </source>
</reference>
<feature type="domain" description="Putative endonuclease Z1" evidence="1">
    <location>
        <begin position="479"/>
        <end position="728"/>
    </location>
</feature>
<dbReference type="EMBL" id="LSRE01000048">
    <property type="protein sequence ID" value="KXO90511.1"/>
    <property type="molecule type" value="Genomic_DNA"/>
</dbReference>
<sequence length="985" mass="109865">MSDIQSARLDLHNAVLADLAATKPKSLSRALEYQAEALSSLHQTLATLDDFATALSDASATDELVEMWRKRLTHWDYAAPTSWSSAQPSTTDRRDHIYLGLGLDEALASQLTRLIPVATTDRPVVISETFEQWYSPDTQHGRPFYWPHYEQLLEKKGWSPEAIASLNDASDSVVARLSDPTREEAYQAKGLVVGYVQSGKTANFTGVVAKSIDAGYRLVIVLGGTLNMLRGQTQRRLDMELVGRENILRGANEIESDYADDPAWLKGDFASFGELPSALGAFDIVRMTTRDNDYKSLLQGIVALEFEKREPTLPLHDPRNLHRSSARLMVVKKNKSVLTRLVKDLNKIKTPLAEIPVIIIDDESDEASVNTKDLSKPNNERTAINKLIGQLLVMLPRAQYVGYTATPFANVFIDPSDAVDIFPRDFIISLPRPEGYMGVEDFHDLLSPIPPLERNFENSNEKAHIRNVTLEDEDEDDTSLREAVDAFVLAGAMKLYREDHGDTPMTSYTHHTMLIHESIRMADHRELLVRAKRLWFNAGYAGPAGHRRLRELFNSDFAVVSASRSEGYAVPDSYDALMSYIGPAVARIGGDDNPVIVVNGDKDLETGVADFDKRPIWKMLIGGQKLSRGFTVEGLTISYFRRTTTSASTLMQMGRWFGFRSGYKDLVRLYLGRTERLTAKKTVDLYDAFEAICLDEETFRAELKKYANPINGSSQITPAQVPPLVSQHLDWLKPVSPNKMFNARLIEADTAGEWNEPTAYPQTAKDVRHNFDLWAPQLEKLPHGIETLEVTAPDGVRDKLVALTGIITPQVALDIFERYRWANADQFAPHLAFLRSITESEAVADWLLVAPQLTTPTQQASLSSARTYSWFARDRRSQRTSFGAISAPRHRTPLLRIAGALPPSDDPATEALVRPKRGTIALYPIVERPGRELIEESRVFDPGSTVMAFSFVAPSSARSFDGRILRFTTIDSSQTSPVIDAPGTT</sequence>
<comment type="caution">
    <text evidence="2">The sequence shown here is derived from an EMBL/GenBank/DDBJ whole genome shotgun (WGS) entry which is preliminary data.</text>
</comment>
<evidence type="ECO:0000259" key="1">
    <source>
        <dbReference type="Pfam" id="PF10593"/>
    </source>
</evidence>
<dbReference type="Pfam" id="PF10593">
    <property type="entry name" value="Z1"/>
    <property type="match status" value="1"/>
</dbReference>
<gene>
    <name evidence="2" type="ORF">AXK61_07810</name>
</gene>
<keyword evidence="2" id="KW-0378">Hydrolase</keyword>
<evidence type="ECO:0000313" key="2">
    <source>
        <dbReference type="EMBL" id="KXO90511.1"/>
    </source>
</evidence>